<accession>A0ABD0P531</accession>
<proteinExistence type="predicted"/>
<evidence type="ECO:0000313" key="2">
    <source>
        <dbReference type="Proteomes" id="UP001529510"/>
    </source>
</evidence>
<keyword evidence="2" id="KW-1185">Reference proteome</keyword>
<name>A0ABD0P531_CIRMR</name>
<gene>
    <name evidence="1" type="ORF">M9458_033715</name>
</gene>
<reference evidence="1 2" key="1">
    <citation type="submission" date="2024-05" db="EMBL/GenBank/DDBJ databases">
        <title>Genome sequencing and assembly of Indian major carp, Cirrhinus mrigala (Hamilton, 1822).</title>
        <authorList>
            <person name="Mohindra V."/>
            <person name="Chowdhury L.M."/>
            <person name="Lal K."/>
            <person name="Jena J.K."/>
        </authorList>
    </citation>
    <scope>NUCLEOTIDE SEQUENCE [LARGE SCALE GENOMIC DNA]</scope>
    <source>
        <strain evidence="1">CM1030</strain>
        <tissue evidence="1">Blood</tissue>
    </source>
</reference>
<feature type="non-terminal residue" evidence="1">
    <location>
        <position position="49"/>
    </location>
</feature>
<organism evidence="1 2">
    <name type="scientific">Cirrhinus mrigala</name>
    <name type="common">Mrigala</name>
    <dbReference type="NCBI Taxonomy" id="683832"/>
    <lineage>
        <taxon>Eukaryota</taxon>
        <taxon>Metazoa</taxon>
        <taxon>Chordata</taxon>
        <taxon>Craniata</taxon>
        <taxon>Vertebrata</taxon>
        <taxon>Euteleostomi</taxon>
        <taxon>Actinopterygii</taxon>
        <taxon>Neopterygii</taxon>
        <taxon>Teleostei</taxon>
        <taxon>Ostariophysi</taxon>
        <taxon>Cypriniformes</taxon>
        <taxon>Cyprinidae</taxon>
        <taxon>Labeoninae</taxon>
        <taxon>Labeonini</taxon>
        <taxon>Cirrhinus</taxon>
    </lineage>
</organism>
<protein>
    <submittedName>
        <fullName evidence="1">Uncharacterized protein</fullName>
    </submittedName>
</protein>
<dbReference type="Proteomes" id="UP001529510">
    <property type="component" value="Unassembled WGS sequence"/>
</dbReference>
<evidence type="ECO:0000313" key="1">
    <source>
        <dbReference type="EMBL" id="KAL0169119.1"/>
    </source>
</evidence>
<comment type="caution">
    <text evidence="1">The sequence shown here is derived from an EMBL/GenBank/DDBJ whole genome shotgun (WGS) entry which is preliminary data.</text>
</comment>
<sequence>GHQYARPRPLGRQLSYSTLQEPAITWLWWLFLLKIDPARSIMAGTMYLT</sequence>
<dbReference type="AlphaFoldDB" id="A0ABD0P531"/>
<feature type="non-terminal residue" evidence="1">
    <location>
        <position position="1"/>
    </location>
</feature>
<dbReference type="EMBL" id="JAMKFB020000017">
    <property type="protein sequence ID" value="KAL0169119.1"/>
    <property type="molecule type" value="Genomic_DNA"/>
</dbReference>